<sequence length="286" mass="31488">MNIKTWRQHGQLTTQQLGAANSAISVGDTSPYSILRVPELEILRPRIGYSAEQGVPQRAKPSRPPCPTEVKTAGAHLVSELRAEGLTGDEKSELDEIKKEVEQKPKLLHRDSFYKLLGCRQIGKEPSRLEVHQMIANIQDLGGWEFGQGREGGERAGVNYNLEFSYAGKGIANSNLSDEPLVGKRNQENTVFERGSEEEGIILGFQRCGKARNVRKGGADSLMNGKYGSAVKYQGVMRQARTKGAISFDDQYCRRCDKNATCCSCGRANADGWHSMVLPCPVIPYG</sequence>
<dbReference type="AlphaFoldDB" id="A0AAD7AAN0"/>
<accession>A0AAD7AAN0</accession>
<proteinExistence type="predicted"/>
<comment type="caution">
    <text evidence="1">The sequence shown here is derived from an EMBL/GenBank/DDBJ whole genome shotgun (WGS) entry which is preliminary data.</text>
</comment>
<name>A0AAD7AAN0_9AGAR</name>
<keyword evidence="2" id="KW-1185">Reference proteome</keyword>
<evidence type="ECO:0000313" key="2">
    <source>
        <dbReference type="Proteomes" id="UP001218218"/>
    </source>
</evidence>
<evidence type="ECO:0000313" key="1">
    <source>
        <dbReference type="EMBL" id="KAJ7353540.1"/>
    </source>
</evidence>
<reference evidence="1" key="1">
    <citation type="submission" date="2023-03" db="EMBL/GenBank/DDBJ databases">
        <title>Massive genome expansion in bonnet fungi (Mycena s.s.) driven by repeated elements and novel gene families across ecological guilds.</title>
        <authorList>
            <consortium name="Lawrence Berkeley National Laboratory"/>
            <person name="Harder C.B."/>
            <person name="Miyauchi S."/>
            <person name="Viragh M."/>
            <person name="Kuo A."/>
            <person name="Thoen E."/>
            <person name="Andreopoulos B."/>
            <person name="Lu D."/>
            <person name="Skrede I."/>
            <person name="Drula E."/>
            <person name="Henrissat B."/>
            <person name="Morin E."/>
            <person name="Kohler A."/>
            <person name="Barry K."/>
            <person name="LaButti K."/>
            <person name="Morin E."/>
            <person name="Salamov A."/>
            <person name="Lipzen A."/>
            <person name="Mereny Z."/>
            <person name="Hegedus B."/>
            <person name="Baldrian P."/>
            <person name="Stursova M."/>
            <person name="Weitz H."/>
            <person name="Taylor A."/>
            <person name="Grigoriev I.V."/>
            <person name="Nagy L.G."/>
            <person name="Martin F."/>
            <person name="Kauserud H."/>
        </authorList>
    </citation>
    <scope>NUCLEOTIDE SEQUENCE</scope>
    <source>
        <strain evidence="1">CBHHK002</strain>
    </source>
</reference>
<protein>
    <submittedName>
        <fullName evidence="1">Uncharacterized protein</fullName>
    </submittedName>
</protein>
<dbReference type="EMBL" id="JARIHO010000011">
    <property type="protein sequence ID" value="KAJ7353540.1"/>
    <property type="molecule type" value="Genomic_DNA"/>
</dbReference>
<dbReference type="Proteomes" id="UP001218218">
    <property type="component" value="Unassembled WGS sequence"/>
</dbReference>
<organism evidence="1 2">
    <name type="scientific">Mycena albidolilacea</name>
    <dbReference type="NCBI Taxonomy" id="1033008"/>
    <lineage>
        <taxon>Eukaryota</taxon>
        <taxon>Fungi</taxon>
        <taxon>Dikarya</taxon>
        <taxon>Basidiomycota</taxon>
        <taxon>Agaricomycotina</taxon>
        <taxon>Agaricomycetes</taxon>
        <taxon>Agaricomycetidae</taxon>
        <taxon>Agaricales</taxon>
        <taxon>Marasmiineae</taxon>
        <taxon>Mycenaceae</taxon>
        <taxon>Mycena</taxon>
    </lineage>
</organism>
<gene>
    <name evidence="1" type="ORF">DFH08DRAFT_934411</name>
</gene>